<evidence type="ECO:0000313" key="2">
    <source>
        <dbReference type="Proteomes" id="UP000381093"/>
    </source>
</evidence>
<gene>
    <name evidence="1" type="ORF">PS710_05312</name>
</gene>
<proteinExistence type="predicted"/>
<sequence length="93" mass="10182">MLNVLASSLASQLLHAGAMNQQNNLQDFPMPLHRRGLVPDLSNAMSHYFDNTRSMPASLAIGVSAPFKAQYPDVVAFFEKVDLPIDLLNLTLA</sequence>
<reference evidence="1 2" key="1">
    <citation type="submission" date="2019-09" db="EMBL/GenBank/DDBJ databases">
        <authorList>
            <person name="Chandra G."/>
            <person name="Truman W A."/>
        </authorList>
    </citation>
    <scope>NUCLEOTIDE SEQUENCE [LARGE SCALE GENOMIC DNA]</scope>
    <source>
        <strain evidence="1">PS710</strain>
    </source>
</reference>
<evidence type="ECO:0000313" key="1">
    <source>
        <dbReference type="EMBL" id="VVO34588.1"/>
    </source>
</evidence>
<protein>
    <submittedName>
        <fullName evidence="1">Uncharacterized protein</fullName>
    </submittedName>
</protein>
<accession>A0A5E7F5C1</accession>
<dbReference type="EMBL" id="CABVHW010000026">
    <property type="protein sequence ID" value="VVO34588.1"/>
    <property type="molecule type" value="Genomic_DNA"/>
</dbReference>
<dbReference type="AlphaFoldDB" id="A0A5E7F5C1"/>
<organism evidence="1 2">
    <name type="scientific">Pseudomonas fluorescens</name>
    <dbReference type="NCBI Taxonomy" id="294"/>
    <lineage>
        <taxon>Bacteria</taxon>
        <taxon>Pseudomonadati</taxon>
        <taxon>Pseudomonadota</taxon>
        <taxon>Gammaproteobacteria</taxon>
        <taxon>Pseudomonadales</taxon>
        <taxon>Pseudomonadaceae</taxon>
        <taxon>Pseudomonas</taxon>
    </lineage>
</organism>
<name>A0A5E7F5C1_PSEFL</name>
<dbReference type="Proteomes" id="UP000381093">
    <property type="component" value="Unassembled WGS sequence"/>
</dbReference>